<evidence type="ECO:0000313" key="1">
    <source>
        <dbReference type="EMBL" id="GJJ67867.1"/>
    </source>
</evidence>
<dbReference type="OrthoDB" id="10573772at2759"/>
<name>A0A9P3LRN3_9FUNG</name>
<dbReference type="EMBL" id="BQFW01000001">
    <property type="protein sequence ID" value="GJJ67867.1"/>
    <property type="molecule type" value="Genomic_DNA"/>
</dbReference>
<dbReference type="InterPro" id="IPR036047">
    <property type="entry name" value="F-box-like_dom_sf"/>
</dbReference>
<accession>A0A9P3LRN3</accession>
<evidence type="ECO:0000313" key="2">
    <source>
        <dbReference type="Proteomes" id="UP000827284"/>
    </source>
</evidence>
<evidence type="ECO:0008006" key="3">
    <source>
        <dbReference type="Google" id="ProtNLM"/>
    </source>
</evidence>
<dbReference type="InterPro" id="IPR032675">
    <property type="entry name" value="LRR_dom_sf"/>
</dbReference>
<reference evidence="1" key="1">
    <citation type="submission" date="2021-11" db="EMBL/GenBank/DDBJ databases">
        <authorList>
            <person name="Herlambang A."/>
            <person name="Guo Y."/>
            <person name="Takashima Y."/>
            <person name="Nishizawa T."/>
        </authorList>
    </citation>
    <scope>NUCLEOTIDE SEQUENCE</scope>
    <source>
        <strain evidence="1">E1425</strain>
    </source>
</reference>
<dbReference type="AlphaFoldDB" id="A0A9P3LRN3"/>
<dbReference type="Proteomes" id="UP000827284">
    <property type="component" value="Unassembled WGS sequence"/>
</dbReference>
<organism evidence="1 2">
    <name type="scientific">Entomortierella parvispora</name>
    <dbReference type="NCBI Taxonomy" id="205924"/>
    <lineage>
        <taxon>Eukaryota</taxon>
        <taxon>Fungi</taxon>
        <taxon>Fungi incertae sedis</taxon>
        <taxon>Mucoromycota</taxon>
        <taxon>Mortierellomycotina</taxon>
        <taxon>Mortierellomycetes</taxon>
        <taxon>Mortierellales</taxon>
        <taxon>Mortierellaceae</taxon>
        <taxon>Entomortierella</taxon>
    </lineage>
</organism>
<dbReference type="SUPFAM" id="SSF52058">
    <property type="entry name" value="L domain-like"/>
    <property type="match status" value="1"/>
</dbReference>
<keyword evidence="2" id="KW-1185">Reference proteome</keyword>
<dbReference type="SUPFAM" id="SSF81383">
    <property type="entry name" value="F-box domain"/>
    <property type="match status" value="1"/>
</dbReference>
<reference evidence="1" key="2">
    <citation type="journal article" date="2022" name="Microbiol. Resour. Announc.">
        <title>Whole-Genome Sequence of Entomortierella parvispora E1425, a Mucoromycotan Fungus Associated with Burkholderiaceae-Related Endosymbiotic Bacteria.</title>
        <authorList>
            <person name="Herlambang A."/>
            <person name="Guo Y."/>
            <person name="Takashima Y."/>
            <person name="Narisawa K."/>
            <person name="Ohta H."/>
            <person name="Nishizawa T."/>
        </authorList>
    </citation>
    <scope>NUCLEOTIDE SEQUENCE</scope>
    <source>
        <strain evidence="1">E1425</strain>
    </source>
</reference>
<proteinExistence type="predicted"/>
<protein>
    <recommendedName>
        <fullName evidence="3">F-box domain-containing protein</fullName>
    </recommendedName>
</protein>
<gene>
    <name evidence="1" type="ORF">EMPS_00213</name>
</gene>
<dbReference type="Gene3D" id="3.80.10.10">
    <property type="entry name" value="Ribonuclease Inhibitor"/>
    <property type="match status" value="1"/>
</dbReference>
<sequence>MPSTLVHPLLLPEIIATLATFLDRQDLIRCLRVCSLWQRFLEPELYREFNLPKKYAHRNRTKRRRRRAALRKEQEILTIADPAFAPPLPSGNPLAPHLQQEQECRYRRISAGTLRRNSNHIRTLHCTHLSMIEYLAPHCTRLEKLLLSQRLNLKIPFLLSMNATSLRSIHFSGCRMNGSVISTGRGQQAPNEQMKEYQTSLWTIFKIMAEQLFGLEELKLGQLELYGQTPVAAYVLTVFARLRVLDLHPQSLMLGWPWQPHSLGTDFKEGSPSPEPMPKLRSLSLVLGAHSSEFLLGVCPNLTSFKWYGFGLNVTQVKLQTDRMLGLLMEIKTLERIEFNHAATVSDDQWRQIVEALPRLRALSVERTKFGPLACYAVARRENEFRRNKLRNRRFSHSAAGRLEGPAAFEELNLRNCMNVTSQEMVLLLWFCNELKVLRGTHLEERAMTWGCVKMMCGSSTEPEDWLWPSSRTLQHLELILIHNTLPPNEREQPLIDLWSPQASLLISERLNDIKEAQEKPDQPSMDMLDEEFIQMTITRHQFRSLSNLESLRTNYWTLARAYRPSTNNLSHDTKEQIPHPRLRSVVVENWPKTARLNQKDQLLKDWLLKVAPSLRLITCANRPVWELEPPAFDDGLLSTQ</sequence>
<comment type="caution">
    <text evidence="1">The sequence shown here is derived from an EMBL/GenBank/DDBJ whole genome shotgun (WGS) entry which is preliminary data.</text>
</comment>